<evidence type="ECO:0000313" key="2">
    <source>
        <dbReference type="EMBL" id="TFD85858.1"/>
    </source>
</evidence>
<dbReference type="Gene3D" id="1.10.10.10">
    <property type="entry name" value="Winged helix-like DNA-binding domain superfamily/Winged helix DNA-binding domain"/>
    <property type="match status" value="1"/>
</dbReference>
<dbReference type="GO" id="GO:0006355">
    <property type="term" value="P:regulation of DNA-templated transcription"/>
    <property type="evidence" value="ECO:0007669"/>
    <property type="project" value="InterPro"/>
</dbReference>
<name>A0A4R9BJU8_9MICO</name>
<dbReference type="GO" id="GO:0003677">
    <property type="term" value="F:DNA binding"/>
    <property type="evidence" value="ECO:0007669"/>
    <property type="project" value="InterPro"/>
</dbReference>
<feature type="domain" description="HTH luxR-type" evidence="1">
    <location>
        <begin position="177"/>
        <end position="226"/>
    </location>
</feature>
<accession>A0A4R9BJU8</accession>
<dbReference type="SUPFAM" id="SSF46894">
    <property type="entry name" value="C-terminal effector domain of the bipartite response regulators"/>
    <property type="match status" value="1"/>
</dbReference>
<gene>
    <name evidence="2" type="ORF">E3T61_17185</name>
</gene>
<keyword evidence="3" id="KW-1185">Reference proteome</keyword>
<dbReference type="EMBL" id="SOHM01000034">
    <property type="protein sequence ID" value="TFD85858.1"/>
    <property type="molecule type" value="Genomic_DNA"/>
</dbReference>
<protein>
    <submittedName>
        <fullName evidence="2">LuxR family transcriptional regulator</fullName>
    </submittedName>
</protein>
<dbReference type="InterPro" id="IPR036388">
    <property type="entry name" value="WH-like_DNA-bd_sf"/>
</dbReference>
<reference evidence="2 3" key="1">
    <citation type="submission" date="2019-03" db="EMBL/GenBank/DDBJ databases">
        <title>Genomics of glacier-inhabiting Cryobacterium strains.</title>
        <authorList>
            <person name="Liu Q."/>
            <person name="Xin Y.-H."/>
        </authorList>
    </citation>
    <scope>NUCLEOTIDE SEQUENCE [LARGE SCALE GENOMIC DNA]</scope>
    <source>
        <strain evidence="2 3">Sr59</strain>
    </source>
</reference>
<dbReference type="InterPro" id="IPR016032">
    <property type="entry name" value="Sig_transdc_resp-reg_C-effctor"/>
</dbReference>
<dbReference type="Pfam" id="PF00196">
    <property type="entry name" value="GerE"/>
    <property type="match status" value="1"/>
</dbReference>
<dbReference type="SMART" id="SM00421">
    <property type="entry name" value="HTH_LUXR"/>
    <property type="match status" value="1"/>
</dbReference>
<organism evidence="2 3">
    <name type="scientific">Cryobacterium lactosi</name>
    <dbReference type="NCBI Taxonomy" id="1259202"/>
    <lineage>
        <taxon>Bacteria</taxon>
        <taxon>Bacillati</taxon>
        <taxon>Actinomycetota</taxon>
        <taxon>Actinomycetes</taxon>
        <taxon>Micrococcales</taxon>
        <taxon>Microbacteriaceae</taxon>
        <taxon>Cryobacterium</taxon>
    </lineage>
</organism>
<dbReference type="AlphaFoldDB" id="A0A4R9BJU8"/>
<evidence type="ECO:0000313" key="3">
    <source>
        <dbReference type="Proteomes" id="UP000298468"/>
    </source>
</evidence>
<dbReference type="Proteomes" id="UP000298468">
    <property type="component" value="Unassembled WGS sequence"/>
</dbReference>
<comment type="caution">
    <text evidence="2">The sequence shown here is derived from an EMBL/GenBank/DDBJ whole genome shotgun (WGS) entry which is preliminary data.</text>
</comment>
<evidence type="ECO:0000259" key="1">
    <source>
        <dbReference type="SMART" id="SM00421"/>
    </source>
</evidence>
<dbReference type="InterPro" id="IPR000792">
    <property type="entry name" value="Tscrpt_reg_LuxR_C"/>
</dbReference>
<sequence length="243" mass="26079">MPETRRQTPVRKVLSLGLRGRIGELAPAMLAPRLFEASGPHGPWLRERYREILPVVLPDALDALETGHRINATSVEVIRGSAIAMSDTQVPLSVVLRGSIPALRVFSSFIHARETGLAPRDVTILMGRAALIAGELGACWAEAWAQARTSGDPGDHLADGDSLDLVGVPGTAQSPGLEMLALVASGRSNDQIALATDYSPQAVKWHLARMMRQWKVDNRATLVAVALVRGVLVVRPDRPASLS</sequence>
<dbReference type="OrthoDB" id="46486at2"/>
<proteinExistence type="predicted"/>